<dbReference type="PANTHER" id="PTHR15615:SF80">
    <property type="entry name" value="CYCLIN"/>
    <property type="match status" value="1"/>
</dbReference>
<keyword evidence="2" id="KW-0131">Cell cycle</keyword>
<name>A0AAF0PVL0_SOLVR</name>
<evidence type="ECO:0000256" key="2">
    <source>
        <dbReference type="ARBA" id="ARBA00023306"/>
    </source>
</evidence>
<dbReference type="Gene3D" id="1.10.472.10">
    <property type="entry name" value="Cyclin-like"/>
    <property type="match status" value="1"/>
</dbReference>
<dbReference type="InterPro" id="IPR013922">
    <property type="entry name" value="Cyclin_PHO80-like"/>
</dbReference>
<reference evidence="3" key="1">
    <citation type="submission" date="2023-08" db="EMBL/GenBank/DDBJ databases">
        <title>A de novo genome assembly of Solanum verrucosum Schlechtendal, a Mexican diploid species geographically isolated from the other diploid A-genome species in potato relatives.</title>
        <authorList>
            <person name="Hosaka K."/>
        </authorList>
    </citation>
    <scope>NUCLEOTIDE SEQUENCE</scope>
    <source>
        <tissue evidence="3">Young leaves</tissue>
    </source>
</reference>
<dbReference type="GO" id="GO:0019901">
    <property type="term" value="F:protein kinase binding"/>
    <property type="evidence" value="ECO:0007669"/>
    <property type="project" value="InterPro"/>
</dbReference>
<evidence type="ECO:0000256" key="1">
    <source>
        <dbReference type="ARBA" id="ARBA00022618"/>
    </source>
</evidence>
<keyword evidence="1" id="KW-0132">Cell division</keyword>
<keyword evidence="4" id="KW-1185">Reference proteome</keyword>
<dbReference type="Pfam" id="PF08613">
    <property type="entry name" value="Cyclin"/>
    <property type="match status" value="1"/>
</dbReference>
<dbReference type="EMBL" id="CP133612">
    <property type="protein sequence ID" value="WMV11939.1"/>
    <property type="molecule type" value="Genomic_DNA"/>
</dbReference>
<gene>
    <name evidence="3" type="ORF">MTR67_005324</name>
</gene>
<evidence type="ECO:0000313" key="3">
    <source>
        <dbReference type="EMBL" id="WMV11939.1"/>
    </source>
</evidence>
<evidence type="ECO:0000313" key="4">
    <source>
        <dbReference type="Proteomes" id="UP001234989"/>
    </source>
</evidence>
<dbReference type="GO" id="GO:0051301">
    <property type="term" value="P:cell division"/>
    <property type="evidence" value="ECO:0007669"/>
    <property type="project" value="UniProtKB-KW"/>
</dbReference>
<proteinExistence type="predicted"/>
<organism evidence="3 4">
    <name type="scientific">Solanum verrucosum</name>
    <dbReference type="NCBI Taxonomy" id="315347"/>
    <lineage>
        <taxon>Eukaryota</taxon>
        <taxon>Viridiplantae</taxon>
        <taxon>Streptophyta</taxon>
        <taxon>Embryophyta</taxon>
        <taxon>Tracheophyta</taxon>
        <taxon>Spermatophyta</taxon>
        <taxon>Magnoliopsida</taxon>
        <taxon>eudicotyledons</taxon>
        <taxon>Gunneridae</taxon>
        <taxon>Pentapetalae</taxon>
        <taxon>asterids</taxon>
        <taxon>lamiids</taxon>
        <taxon>Solanales</taxon>
        <taxon>Solanaceae</taxon>
        <taxon>Solanoideae</taxon>
        <taxon>Solaneae</taxon>
        <taxon>Solanum</taxon>
    </lineage>
</organism>
<dbReference type="Proteomes" id="UP001234989">
    <property type="component" value="Chromosome 1"/>
</dbReference>
<accession>A0AAF0PVL0</accession>
<dbReference type="PANTHER" id="PTHR15615">
    <property type="match status" value="1"/>
</dbReference>
<sequence length="159" mass="18554">MYRSKAAITKIFAFFSMLEFGDMHTSRKPSNKPWHKRSFGKSLIYIYCSLVVISLCKKKLCNLKNDHTSRGFWYKIWDFENLYKYEYDRGDRGNPKILWIVASVVERSVQKNEKALKGSNKRGAVTVFHGTRAPVLTVQQYIERIFKYSNCSPSCFVVA</sequence>
<dbReference type="AlphaFoldDB" id="A0AAF0PVL0"/>
<protein>
    <submittedName>
        <fullName evidence="3">Uncharacterized protein</fullName>
    </submittedName>
</protein>